<dbReference type="InterPro" id="IPR006016">
    <property type="entry name" value="UspA"/>
</dbReference>
<dbReference type="PANTHER" id="PTHR46268:SF6">
    <property type="entry name" value="UNIVERSAL STRESS PROTEIN UP12"/>
    <property type="match status" value="1"/>
</dbReference>
<dbReference type="AlphaFoldDB" id="A0A1J4NAW9"/>
<gene>
    <name evidence="4" type="ORF">UG56_006445</name>
</gene>
<dbReference type="Proteomes" id="UP000033772">
    <property type="component" value="Unassembled WGS sequence"/>
</dbReference>
<feature type="region of interest" description="Disordered" evidence="2">
    <location>
        <begin position="312"/>
        <end position="332"/>
    </location>
</feature>
<feature type="compositionally biased region" description="Basic and acidic residues" evidence="2">
    <location>
        <begin position="312"/>
        <end position="323"/>
    </location>
</feature>
<evidence type="ECO:0000256" key="2">
    <source>
        <dbReference type="SAM" id="MobiDB-lite"/>
    </source>
</evidence>
<name>A0A1J4NAW9_9ACTN</name>
<dbReference type="Gene3D" id="3.40.50.12370">
    <property type="match status" value="1"/>
</dbReference>
<keyword evidence="5" id="KW-1185">Reference proteome</keyword>
<dbReference type="SUPFAM" id="SSF52402">
    <property type="entry name" value="Adenine nucleotide alpha hydrolases-like"/>
    <property type="match status" value="2"/>
</dbReference>
<dbReference type="PRINTS" id="PR01438">
    <property type="entry name" value="UNVRSLSTRESS"/>
</dbReference>
<dbReference type="OrthoDB" id="4867015at2"/>
<feature type="domain" description="UspA" evidence="3">
    <location>
        <begin position="5"/>
        <end position="143"/>
    </location>
</feature>
<dbReference type="InterPro" id="IPR006015">
    <property type="entry name" value="Universal_stress_UspA"/>
</dbReference>
<protein>
    <recommendedName>
        <fullName evidence="3">UspA domain-containing protein</fullName>
    </recommendedName>
</protein>
<evidence type="ECO:0000313" key="5">
    <source>
        <dbReference type="Proteomes" id="UP000033772"/>
    </source>
</evidence>
<dbReference type="Pfam" id="PF00582">
    <property type="entry name" value="Usp"/>
    <property type="match status" value="2"/>
</dbReference>
<dbReference type="RefSeq" id="WP_071326910.1">
    <property type="nucleotide sequence ID" value="NZ_JZDQ02000007.1"/>
</dbReference>
<comment type="similarity">
    <text evidence="1">Belongs to the universal stress protein A family.</text>
</comment>
<feature type="domain" description="UspA" evidence="3">
    <location>
        <begin position="153"/>
        <end position="289"/>
    </location>
</feature>
<reference evidence="4" key="1">
    <citation type="submission" date="2016-10" db="EMBL/GenBank/DDBJ databases">
        <title>Draft Genome Sequence of Nocardioides luteus Strain BAFB, an Alkane-Degrading Bacterium Isolated from JP-7 Polluted Soil.</title>
        <authorList>
            <person name="Brown L."/>
            <person name="Ruiz O.N."/>
            <person name="Gunasekera T."/>
        </authorList>
    </citation>
    <scope>NUCLEOTIDE SEQUENCE [LARGE SCALE GENOMIC DNA]</scope>
    <source>
        <strain evidence="4">BAFB</strain>
    </source>
</reference>
<proteinExistence type="inferred from homology"/>
<comment type="caution">
    <text evidence="4">The sequence shown here is derived from an EMBL/GenBank/DDBJ whole genome shotgun (WGS) entry which is preliminary data.</text>
</comment>
<organism evidence="4 5">
    <name type="scientific">Nocardioides luteus</name>
    <dbReference type="NCBI Taxonomy" id="1844"/>
    <lineage>
        <taxon>Bacteria</taxon>
        <taxon>Bacillati</taxon>
        <taxon>Actinomycetota</taxon>
        <taxon>Actinomycetes</taxon>
        <taxon>Propionibacteriales</taxon>
        <taxon>Nocardioidaceae</taxon>
        <taxon>Nocardioides</taxon>
    </lineage>
</organism>
<sequence>MPETERILVGIDGGEGGRAALRYAAAEAERSGDELWLVHLVPPPTVPGVIDPYVAQSAIGIDHDIGAGLLERAAKEAMTLVPADRVTSTLMRGDAADGLVQMAAAARLVVLGGQHASALERIFTGSVVNRVAGHAPVAVAVVPDLWPSGAGADRVVVAVKDRDDAAGLIARAMSQAAARGAELVILHAWDVPTPYDGVALSRDDLADWAASIREELERTLDRARHHRAAPETLVETRIEVRRGQPARVITDASAESDLLVIGRRRHTFPVGRLGSTGRALLRESHCPIEVLPPVHDVIETEVIEGIDEVRETGETEATGEKSTSEPIGMIGA</sequence>
<evidence type="ECO:0000259" key="3">
    <source>
        <dbReference type="Pfam" id="PF00582"/>
    </source>
</evidence>
<evidence type="ECO:0000313" key="4">
    <source>
        <dbReference type="EMBL" id="OIJ27641.1"/>
    </source>
</evidence>
<evidence type="ECO:0000256" key="1">
    <source>
        <dbReference type="ARBA" id="ARBA00008791"/>
    </source>
</evidence>
<dbReference type="PANTHER" id="PTHR46268">
    <property type="entry name" value="STRESS RESPONSE PROTEIN NHAX"/>
    <property type="match status" value="1"/>
</dbReference>
<dbReference type="CDD" id="cd00293">
    <property type="entry name" value="USP-like"/>
    <property type="match status" value="2"/>
</dbReference>
<dbReference type="STRING" id="1844.UG56_006445"/>
<dbReference type="EMBL" id="JZDQ02000007">
    <property type="protein sequence ID" value="OIJ27641.1"/>
    <property type="molecule type" value="Genomic_DNA"/>
</dbReference>
<accession>A0A1J4NAW9</accession>